<evidence type="ECO:0000313" key="6">
    <source>
        <dbReference type="EMBL" id="KUH34503.1"/>
    </source>
</evidence>
<evidence type="ECO:0000256" key="2">
    <source>
        <dbReference type="ARBA" id="ARBA00022630"/>
    </source>
</evidence>
<dbReference type="GO" id="GO:0016491">
    <property type="term" value="F:oxidoreductase activity"/>
    <property type="evidence" value="ECO:0007669"/>
    <property type="project" value="InterPro"/>
</dbReference>
<dbReference type="SUPFAM" id="SSF51905">
    <property type="entry name" value="FAD/NAD(P)-binding domain"/>
    <property type="match status" value="1"/>
</dbReference>
<dbReference type="EMBL" id="LLYW01000004">
    <property type="protein sequence ID" value="KUH34503.1"/>
    <property type="molecule type" value="Genomic_DNA"/>
</dbReference>
<dbReference type="Gene3D" id="3.50.50.60">
    <property type="entry name" value="FAD/NAD(P)-binding domain"/>
    <property type="match status" value="2"/>
</dbReference>
<evidence type="ECO:0000259" key="5">
    <source>
        <dbReference type="Pfam" id="PF22353"/>
    </source>
</evidence>
<comment type="caution">
    <text evidence="6">The sequence shown here is derived from an EMBL/GenBank/DDBJ whole genome shotgun (WGS) entry which is preliminary data.</text>
</comment>
<evidence type="ECO:0000256" key="1">
    <source>
        <dbReference type="ARBA" id="ARBA00001974"/>
    </source>
</evidence>
<reference evidence="6 7" key="1">
    <citation type="submission" date="2015-10" db="EMBL/GenBank/DDBJ databases">
        <title>Draft genome sequence of Thermococcus celericrescens strain DSM 17994.</title>
        <authorList>
            <person name="Hong S.-J."/>
            <person name="Park C.-E."/>
            <person name="Shin J.-H."/>
        </authorList>
    </citation>
    <scope>NUCLEOTIDE SEQUENCE [LARGE SCALE GENOMIC DNA]</scope>
    <source>
        <strain evidence="6 7">DSM 17994</strain>
    </source>
</reference>
<dbReference type="Gene3D" id="3.30.390.30">
    <property type="match status" value="1"/>
</dbReference>
<dbReference type="RefSeq" id="WP_058937938.1">
    <property type="nucleotide sequence ID" value="NZ_LLYW01000004.1"/>
</dbReference>
<dbReference type="STRING" id="227598.APY94_01395"/>
<keyword evidence="7" id="KW-1185">Reference proteome</keyword>
<feature type="domain" description="NAD(P)H:rubredoxin oxidoreductase C-terminal" evidence="5">
    <location>
        <begin position="298"/>
        <end position="347"/>
    </location>
</feature>
<evidence type="ECO:0000256" key="3">
    <source>
        <dbReference type="ARBA" id="ARBA00022827"/>
    </source>
</evidence>
<accession>A0A100XZK3</accession>
<dbReference type="OrthoDB" id="28009at2157"/>
<protein>
    <submittedName>
        <fullName evidence="6">Pyridine nucleotide-disulfide oxidoreductase</fullName>
    </submittedName>
</protein>
<gene>
    <name evidence="6" type="ORF">APY94_01395</name>
</gene>
<keyword evidence="3" id="KW-0274">FAD</keyword>
<dbReference type="InterPro" id="IPR050260">
    <property type="entry name" value="FAD-bd_OxRdtase"/>
</dbReference>
<dbReference type="PANTHER" id="PTHR43429:SF3">
    <property type="entry name" value="NITRITE REDUCTASE [NAD(P)H]"/>
    <property type="match status" value="1"/>
</dbReference>
<dbReference type="Pfam" id="PF07992">
    <property type="entry name" value="Pyr_redox_2"/>
    <property type="match status" value="1"/>
</dbReference>
<dbReference type="InterPro" id="IPR054748">
    <property type="entry name" value="NROR-like_C"/>
</dbReference>
<dbReference type="SUPFAM" id="SSF55424">
    <property type="entry name" value="FAD/NAD-linked reductases, dimerisation (C-terminal) domain"/>
    <property type="match status" value="1"/>
</dbReference>
<dbReference type="AlphaFoldDB" id="A0A100XZK3"/>
<dbReference type="InterPro" id="IPR023753">
    <property type="entry name" value="FAD/NAD-binding_dom"/>
</dbReference>
<dbReference type="PRINTS" id="PR00368">
    <property type="entry name" value="FADPNR"/>
</dbReference>
<evidence type="ECO:0000259" key="4">
    <source>
        <dbReference type="Pfam" id="PF07992"/>
    </source>
</evidence>
<dbReference type="InterPro" id="IPR016156">
    <property type="entry name" value="FAD/NAD-linked_Rdtase_dimer_sf"/>
</dbReference>
<organism evidence="6 7">
    <name type="scientific">Thermococcus celericrescens</name>
    <dbReference type="NCBI Taxonomy" id="227598"/>
    <lineage>
        <taxon>Archaea</taxon>
        <taxon>Methanobacteriati</taxon>
        <taxon>Methanobacteriota</taxon>
        <taxon>Thermococci</taxon>
        <taxon>Thermococcales</taxon>
        <taxon>Thermococcaceae</taxon>
        <taxon>Thermococcus</taxon>
    </lineage>
</organism>
<dbReference type="Pfam" id="PF22353">
    <property type="entry name" value="PF1197-like_C"/>
    <property type="match status" value="1"/>
</dbReference>
<dbReference type="PANTHER" id="PTHR43429">
    <property type="entry name" value="PYRIDINE NUCLEOTIDE-DISULFIDE OXIDOREDUCTASE DOMAIN-CONTAINING"/>
    <property type="match status" value="1"/>
</dbReference>
<comment type="cofactor">
    <cofactor evidence="1">
        <name>FAD</name>
        <dbReference type="ChEBI" id="CHEBI:57692"/>
    </cofactor>
</comment>
<dbReference type="InterPro" id="IPR036188">
    <property type="entry name" value="FAD/NAD-bd_sf"/>
</dbReference>
<dbReference type="PRINTS" id="PR00469">
    <property type="entry name" value="PNDRDTASEII"/>
</dbReference>
<proteinExistence type="predicted"/>
<keyword evidence="2" id="KW-0285">Flavoprotein</keyword>
<feature type="domain" description="FAD/NAD(P)-binding" evidence="4">
    <location>
        <begin position="1"/>
        <end position="279"/>
    </location>
</feature>
<evidence type="ECO:0000313" key="7">
    <source>
        <dbReference type="Proteomes" id="UP000053462"/>
    </source>
</evidence>
<dbReference type="Proteomes" id="UP000053462">
    <property type="component" value="Unassembled WGS sequence"/>
</dbReference>
<sequence>MRVVIVGNGPGGIELAKRLAGEFDVTVVEKENLPHYSKPLLSHYIADFIPEEKLFPYSREWYEERGINLLLGTEAKLVDRLRKVLVTDKGEIPYDALVIATGARAREPEVPGKEHILTLRTLNDAKLIKERLEEEGEITILGGGFIALELAGNLAKAGHTVRVVHRGRTLLGLDGELSEIIMERLEGAGVEFHLETNALGADEEGLKTDKGYIRGRLKVCAFGIVPNRELALKSGIHAGRGILIDDRFRTSARDVYAIGDCAEHGGVVGGTAKAAVEQAKVLANLLRGADDRYDFSFRSAFFKFADFGVAIIGKTKGSGSWLGEDTKVFYEGESPVGAVVLGNVKKAFRLEKAIKEGLPID</sequence>
<name>A0A100XZK3_9EURY</name>